<gene>
    <name evidence="2" type="ORF">ODV14_07870</name>
</gene>
<organism evidence="2 3">
    <name type="scientific">Lactobacillus amylovorus</name>
    <dbReference type="NCBI Taxonomy" id="1604"/>
    <lineage>
        <taxon>Bacteria</taxon>
        <taxon>Bacillati</taxon>
        <taxon>Bacillota</taxon>
        <taxon>Bacilli</taxon>
        <taxon>Lactobacillales</taxon>
        <taxon>Lactobacillaceae</taxon>
        <taxon>Lactobacillus</taxon>
    </lineage>
</organism>
<reference evidence="2" key="2">
    <citation type="submission" date="2022-10" db="EMBL/GenBank/DDBJ databases">
        <authorList>
            <person name="Kostovova I."/>
            <person name="Moravkova M."/>
            <person name="Pechar R."/>
        </authorList>
    </citation>
    <scope>NUCLEOTIDE SEQUENCE</scope>
    <source>
        <strain evidence="2">M597B</strain>
    </source>
</reference>
<dbReference type="AlphaFoldDB" id="A0AAW6BB71"/>
<feature type="region of interest" description="Disordered" evidence="1">
    <location>
        <begin position="1"/>
        <end position="94"/>
    </location>
</feature>
<proteinExistence type="predicted"/>
<dbReference type="EMBL" id="JAOTHD010000024">
    <property type="protein sequence ID" value="MDB6247233.1"/>
    <property type="molecule type" value="Genomic_DNA"/>
</dbReference>
<comment type="caution">
    <text evidence="2">The sequence shown here is derived from an EMBL/GenBank/DDBJ whole genome shotgun (WGS) entry which is preliminary data.</text>
</comment>
<evidence type="ECO:0000256" key="1">
    <source>
        <dbReference type="SAM" id="MobiDB-lite"/>
    </source>
</evidence>
<reference evidence="2" key="1">
    <citation type="journal article" date="2022" name="Microorganisms">
        <title>Antibiotic Susceptibility, Resistance Gene Determinants and Corresponding Genomic Regions in Lactobacillus amylovorus Isolates Derived from Wild Boars and Domestic Pigs.</title>
        <authorList>
            <person name="Moravkova M."/>
            <person name="Kostovova I."/>
            <person name="Kavanova K."/>
            <person name="Pechar R."/>
            <person name="Stanek S."/>
            <person name="Brychta A."/>
            <person name="Zeman M."/>
            <person name="Kubasova T."/>
        </authorList>
    </citation>
    <scope>NUCLEOTIDE SEQUENCE</scope>
    <source>
        <strain evidence="2">M597B</strain>
    </source>
</reference>
<protein>
    <submittedName>
        <fullName evidence="2">Uncharacterized protein</fullName>
    </submittedName>
</protein>
<name>A0AAW6BB71_LACAM</name>
<feature type="compositionally biased region" description="Polar residues" evidence="1">
    <location>
        <begin position="49"/>
        <end position="69"/>
    </location>
</feature>
<evidence type="ECO:0000313" key="2">
    <source>
        <dbReference type="EMBL" id="MDB6247233.1"/>
    </source>
</evidence>
<dbReference type="RefSeq" id="WP_233995119.1">
    <property type="nucleotide sequence ID" value="NZ_JAOTHC010000023.1"/>
</dbReference>
<dbReference type="Proteomes" id="UP001141961">
    <property type="component" value="Unassembled WGS sequence"/>
</dbReference>
<evidence type="ECO:0000313" key="3">
    <source>
        <dbReference type="Proteomes" id="UP001141961"/>
    </source>
</evidence>
<feature type="compositionally biased region" description="Polar residues" evidence="1">
    <location>
        <begin position="81"/>
        <end position="91"/>
    </location>
</feature>
<feature type="compositionally biased region" description="Basic and acidic residues" evidence="1">
    <location>
        <begin position="13"/>
        <end position="31"/>
    </location>
</feature>
<accession>A0AAW6BB71</accession>
<sequence>MTPAQPTTAPVKPENKPNKTKDNGKTVKPHAENATNRHGRKYDPAAAVKNTTKPQGTVLNNTQTKQHPQATAKPQDVVSANKKQNQKTLPQTGAKKVGKNFSQLFFVLKIS</sequence>